<protein>
    <recommendedName>
        <fullName evidence="4">PEGA domain-containing protein</fullName>
    </recommendedName>
</protein>
<dbReference type="AlphaFoldDB" id="A7N4A9"/>
<feature type="chain" id="PRO_5002713653" description="PEGA domain-containing protein" evidence="1">
    <location>
        <begin position="21"/>
        <end position="105"/>
    </location>
</feature>
<dbReference type="EMBL" id="CP000790">
    <property type="protein sequence ID" value="ABU73429.1"/>
    <property type="molecule type" value="Genomic_DNA"/>
</dbReference>
<dbReference type="KEGG" id="vha:VIBHAR_05525"/>
<evidence type="ECO:0000256" key="1">
    <source>
        <dbReference type="SAM" id="SignalP"/>
    </source>
</evidence>
<reference evidence="2 3" key="1">
    <citation type="submission" date="2007-08" db="EMBL/GenBank/DDBJ databases">
        <authorList>
            <consortium name="The Vibrio harveyi Genome Sequencing Project"/>
            <person name="Bassler B."/>
            <person name="Clifton S.W."/>
            <person name="Fulton L."/>
            <person name="Delehaunty K."/>
            <person name="Fronick C."/>
            <person name="Harrison M."/>
            <person name="Markivic C."/>
            <person name="Fulton R."/>
            <person name="Tin-Wollam A.-M."/>
            <person name="Shah N."/>
            <person name="Pepin K."/>
            <person name="Nash W."/>
            <person name="Thiruvilangam P."/>
            <person name="Bhonagiri V."/>
            <person name="Waters C."/>
            <person name="Tu K.C."/>
            <person name="Irgon J."/>
            <person name="Wilson R.K."/>
        </authorList>
    </citation>
    <scope>NUCLEOTIDE SEQUENCE [LARGE SCALE GENOMIC DNA]</scope>
    <source>
        <strain evidence="3">ATCC BAA-1116 / BB120</strain>
    </source>
</reference>
<feature type="signal peptide" evidence="1">
    <location>
        <begin position="1"/>
        <end position="20"/>
    </location>
</feature>
<dbReference type="Proteomes" id="UP000008152">
    <property type="component" value="Chromosome II"/>
</dbReference>
<dbReference type="RefSeq" id="WP_012129166.1">
    <property type="nucleotide sequence ID" value="NC_009784.1"/>
</dbReference>
<gene>
    <name evidence="2" type="ordered locus">VIBHAR_05525</name>
</gene>
<dbReference type="PATRIC" id="fig|338187.25.peg.4728"/>
<accession>A7N4A9</accession>
<dbReference type="PROSITE" id="PS51257">
    <property type="entry name" value="PROKAR_LIPOPROTEIN"/>
    <property type="match status" value="1"/>
</dbReference>
<sequence length="105" mass="11416">MNIKLMISALILAFTAGCVQMPTTESKTVDNRPQLTFSVQEDSSSDYNVVIDGLDNGSIAQYTTGKKALRVLPGTHIIEFYKDGSLISSQKIYVGDGVTKEVIVE</sequence>
<keyword evidence="1" id="KW-0732">Signal</keyword>
<evidence type="ECO:0000313" key="3">
    <source>
        <dbReference type="Proteomes" id="UP000008152"/>
    </source>
</evidence>
<name>A7N4A9_VIBC1</name>
<evidence type="ECO:0000313" key="2">
    <source>
        <dbReference type="EMBL" id="ABU73429.1"/>
    </source>
</evidence>
<evidence type="ECO:0008006" key="4">
    <source>
        <dbReference type="Google" id="ProtNLM"/>
    </source>
</evidence>
<proteinExistence type="predicted"/>
<organism evidence="2 3">
    <name type="scientific">Vibrio campbellii (strain ATCC BAA-1116)</name>
    <dbReference type="NCBI Taxonomy" id="2902295"/>
    <lineage>
        <taxon>Bacteria</taxon>
        <taxon>Pseudomonadati</taxon>
        <taxon>Pseudomonadota</taxon>
        <taxon>Gammaproteobacteria</taxon>
        <taxon>Vibrionales</taxon>
        <taxon>Vibrionaceae</taxon>
        <taxon>Vibrio</taxon>
    </lineage>
</organism>